<dbReference type="RefSeq" id="WP_071159545.1">
    <property type="nucleotide sequence ID" value="NZ_MBRJ01000051.1"/>
</dbReference>
<comment type="caution">
    <text evidence="1">The sequence shown here is derived from an EMBL/GenBank/DDBJ whole genome shotgun (WGS) entry which is preliminary data.</text>
</comment>
<dbReference type="EMBL" id="MBRJ01000051">
    <property type="protein sequence ID" value="OHX42363.1"/>
    <property type="molecule type" value="Genomic_DNA"/>
</dbReference>
<keyword evidence="2" id="KW-1185">Reference proteome</keyword>
<dbReference type="Proteomes" id="UP000180194">
    <property type="component" value="Unassembled WGS sequence"/>
</dbReference>
<gene>
    <name evidence="1" type="ORF">BBV17_27590</name>
</gene>
<evidence type="ECO:0000313" key="1">
    <source>
        <dbReference type="EMBL" id="OHX42363.1"/>
    </source>
</evidence>
<protein>
    <recommendedName>
        <fullName evidence="3">YolD-like protein</fullName>
    </recommendedName>
</protein>
<evidence type="ECO:0008006" key="3">
    <source>
        <dbReference type="Google" id="ProtNLM"/>
    </source>
</evidence>
<reference evidence="1 2" key="1">
    <citation type="submission" date="2016-07" db="EMBL/GenBank/DDBJ databases">
        <title>Bacillus oceanisediminis whole genome.</title>
        <authorList>
            <person name="Pal Y."/>
            <person name="Verma A."/>
            <person name="Mual P."/>
            <person name="Srinivasan K."/>
        </authorList>
    </citation>
    <scope>NUCLEOTIDE SEQUENCE [LARGE SCALE GENOMIC DNA]</scope>
    <source>
        <strain evidence="1 2">Bhandara28</strain>
    </source>
</reference>
<sequence length="112" mass="13597">MTIRDRGKLKWLPAHFMPEHRKMLREIERDMMRMQKPLLDEYQIEEMERQVCEAMEFAQPVKLTVWRDGFTYEEVGRVHYLEPIQKEVRLKTELGTISRIKFADIIAVEMKE</sequence>
<dbReference type="Pfam" id="PF08863">
    <property type="entry name" value="YolD"/>
    <property type="match status" value="1"/>
</dbReference>
<dbReference type="PANTHER" id="PTHR40051">
    <property type="entry name" value="IG HYPOTHETICAL 15966"/>
    <property type="match status" value="1"/>
</dbReference>
<dbReference type="InterPro" id="IPR014962">
    <property type="entry name" value="YolD"/>
</dbReference>
<name>A0ABX3CLG4_9BACI</name>
<dbReference type="PANTHER" id="PTHR40051:SF1">
    <property type="entry name" value="YOLD-LIKE FAMILY PROTEIN"/>
    <property type="match status" value="1"/>
</dbReference>
<evidence type="ECO:0000313" key="2">
    <source>
        <dbReference type="Proteomes" id="UP000180194"/>
    </source>
</evidence>
<organism evidence="1 2">
    <name type="scientific">Cytobacillus oceanisediminis</name>
    <dbReference type="NCBI Taxonomy" id="665099"/>
    <lineage>
        <taxon>Bacteria</taxon>
        <taxon>Bacillati</taxon>
        <taxon>Bacillota</taxon>
        <taxon>Bacilli</taxon>
        <taxon>Bacillales</taxon>
        <taxon>Bacillaceae</taxon>
        <taxon>Cytobacillus</taxon>
    </lineage>
</organism>
<proteinExistence type="predicted"/>
<accession>A0ABX3CLG4</accession>